<dbReference type="InterPro" id="IPR021886">
    <property type="entry name" value="MgsA_C"/>
</dbReference>
<evidence type="ECO:0000256" key="4">
    <source>
        <dbReference type="ARBA" id="ARBA00022705"/>
    </source>
</evidence>
<dbReference type="Pfam" id="PF00004">
    <property type="entry name" value="AAA"/>
    <property type="match status" value="1"/>
</dbReference>
<dbReference type="Pfam" id="PF12002">
    <property type="entry name" value="MgsA_C"/>
    <property type="match status" value="1"/>
</dbReference>
<dbReference type="KEGG" id="sng:SNE_A09800"/>
<keyword evidence="6" id="KW-0067">ATP-binding</keyword>
<dbReference type="SUPFAM" id="SSF48019">
    <property type="entry name" value="post-AAA+ oligomerization domain-like"/>
    <property type="match status" value="1"/>
</dbReference>
<reference key="1">
    <citation type="journal article" date="2011" name="Mol. Biol. Evol.">
        <title>Unity in variety -- the pan-genome of the Chlamydiae.</title>
        <authorList>
            <person name="Collingro A."/>
            <person name="Tischler P."/>
            <person name="Weinmaier T."/>
            <person name="Penz T."/>
            <person name="Heinz E."/>
            <person name="Brunham R.C."/>
            <person name="Read T.D."/>
            <person name="Bavoil P.M."/>
            <person name="Sachse K."/>
            <person name="Kahane S."/>
            <person name="Friedman M.G."/>
            <person name="Rattei T."/>
            <person name="Myers G.S.A."/>
            <person name="Horn M."/>
        </authorList>
    </citation>
    <scope>NUCLEOTIDE SEQUENCE</scope>
    <source>
        <strain>Z</strain>
    </source>
</reference>
<dbReference type="GO" id="GO:0006261">
    <property type="term" value="P:DNA-templated DNA replication"/>
    <property type="evidence" value="ECO:0007669"/>
    <property type="project" value="TreeGrafter"/>
</dbReference>
<dbReference type="GO" id="GO:0016887">
    <property type="term" value="F:ATP hydrolysis activity"/>
    <property type="evidence" value="ECO:0007669"/>
    <property type="project" value="InterPro"/>
</dbReference>
<dbReference type="FunFam" id="1.20.272.10:FF:000001">
    <property type="entry name" value="Putative AAA family ATPase"/>
    <property type="match status" value="1"/>
</dbReference>
<evidence type="ECO:0000256" key="3">
    <source>
        <dbReference type="ARBA" id="ARBA00020776"/>
    </source>
</evidence>
<dbReference type="GO" id="GO:0008047">
    <property type="term" value="F:enzyme activator activity"/>
    <property type="evidence" value="ECO:0007669"/>
    <property type="project" value="TreeGrafter"/>
</dbReference>
<dbReference type="InterPro" id="IPR003959">
    <property type="entry name" value="ATPase_AAA_core"/>
</dbReference>
<proteinExistence type="inferred from homology"/>
<evidence type="ECO:0000256" key="1">
    <source>
        <dbReference type="ARBA" id="ARBA00002393"/>
    </source>
</evidence>
<dbReference type="InterPro" id="IPR003593">
    <property type="entry name" value="AAA+_ATPase"/>
</dbReference>
<dbReference type="EMBL" id="FR872582">
    <property type="protein sequence ID" value="CCB88857.1"/>
    <property type="molecule type" value="Genomic_DNA"/>
</dbReference>
<keyword evidence="4" id="KW-0235">DNA replication</keyword>
<evidence type="ECO:0000259" key="7">
    <source>
        <dbReference type="SMART" id="SM00382"/>
    </source>
</evidence>
<dbReference type="Gene3D" id="3.40.50.300">
    <property type="entry name" value="P-loop containing nucleotide triphosphate hydrolases"/>
    <property type="match status" value="1"/>
</dbReference>
<organism evidence="8 9">
    <name type="scientific">Simkania negevensis (strain ATCC VR-1471 / DSM 27360 / Z)</name>
    <dbReference type="NCBI Taxonomy" id="331113"/>
    <lineage>
        <taxon>Bacteria</taxon>
        <taxon>Pseudomonadati</taxon>
        <taxon>Chlamydiota</taxon>
        <taxon>Chlamydiia</taxon>
        <taxon>Parachlamydiales</taxon>
        <taxon>Simkaniaceae</taxon>
        <taxon>Simkania</taxon>
    </lineage>
</organism>
<protein>
    <recommendedName>
        <fullName evidence="3">Replication-associated recombination protein A</fullName>
    </recommendedName>
</protein>
<dbReference type="SMART" id="SM00382">
    <property type="entry name" value="AAA"/>
    <property type="match status" value="1"/>
</dbReference>
<dbReference type="InterPro" id="IPR027417">
    <property type="entry name" value="P-loop_NTPase"/>
</dbReference>
<dbReference type="OrthoDB" id="9778364at2"/>
<dbReference type="InterPro" id="IPR051314">
    <property type="entry name" value="AAA_ATPase_RarA/MGS1/WRNIP1"/>
</dbReference>
<dbReference type="PANTHER" id="PTHR13779:SF7">
    <property type="entry name" value="ATPASE WRNIP1"/>
    <property type="match status" value="1"/>
</dbReference>
<dbReference type="CDD" id="cd00009">
    <property type="entry name" value="AAA"/>
    <property type="match status" value="1"/>
</dbReference>
<keyword evidence="9" id="KW-1185">Reference proteome</keyword>
<dbReference type="CDD" id="cd18139">
    <property type="entry name" value="HLD_clamp_RarA"/>
    <property type="match status" value="1"/>
</dbReference>
<gene>
    <name evidence="8" type="primary">rarA</name>
    <name evidence="8" type="ordered locus">SNE_A09800</name>
</gene>
<reference evidence="8 9" key="2">
    <citation type="journal article" date="2011" name="Mol. Biol. Evol.">
        <title>Unity in variety--the pan-genome of the Chlamydiae.</title>
        <authorList>
            <person name="Collingro A."/>
            <person name="Tischler P."/>
            <person name="Weinmaier T."/>
            <person name="Penz T."/>
            <person name="Heinz E."/>
            <person name="Brunham R.C."/>
            <person name="Read T.D."/>
            <person name="Bavoil P.M."/>
            <person name="Sachse K."/>
            <person name="Kahane S."/>
            <person name="Friedman M.G."/>
            <person name="Rattei T."/>
            <person name="Myers G.S."/>
            <person name="Horn M."/>
        </authorList>
    </citation>
    <scope>NUCLEOTIDE SEQUENCE [LARGE SCALE GENOMIC DNA]</scope>
    <source>
        <strain evidence="9">ATCC VR-1471 / Z</strain>
    </source>
</reference>
<comment type="similarity">
    <text evidence="2">Belongs to the AAA ATPase family. RarA/MGS1/WRNIP1 subfamily.</text>
</comment>
<dbReference type="InterPro" id="IPR008921">
    <property type="entry name" value="DNA_pol3_clamp-load_cplx_C"/>
</dbReference>
<dbReference type="Gene3D" id="1.10.8.60">
    <property type="match status" value="1"/>
</dbReference>
<evidence type="ECO:0000256" key="2">
    <source>
        <dbReference type="ARBA" id="ARBA00008959"/>
    </source>
</evidence>
<dbReference type="PANTHER" id="PTHR13779">
    <property type="entry name" value="WERNER HELICASE-INTERACTING PROTEIN 1 FAMILY MEMBER"/>
    <property type="match status" value="1"/>
</dbReference>
<feature type="domain" description="AAA+ ATPase" evidence="7">
    <location>
        <begin position="38"/>
        <end position="157"/>
    </location>
</feature>
<dbReference type="InterPro" id="IPR032423">
    <property type="entry name" value="AAA_assoc_2"/>
</dbReference>
<dbReference type="FunFam" id="3.40.50.300:FF:000137">
    <property type="entry name" value="Replication-associated recombination protein A"/>
    <property type="match status" value="1"/>
</dbReference>
<dbReference type="Proteomes" id="UP000000496">
    <property type="component" value="Chromosome gsn.131"/>
</dbReference>
<dbReference type="GO" id="GO:0017116">
    <property type="term" value="F:single-stranded DNA helicase activity"/>
    <property type="evidence" value="ECO:0007669"/>
    <property type="project" value="TreeGrafter"/>
</dbReference>
<comment type="function">
    <text evidence="1">DNA-dependent ATPase that plays important roles in cellular responses to stalled DNA replication processes.</text>
</comment>
<dbReference type="GO" id="GO:0000731">
    <property type="term" value="P:DNA synthesis involved in DNA repair"/>
    <property type="evidence" value="ECO:0007669"/>
    <property type="project" value="TreeGrafter"/>
</dbReference>
<dbReference type="Pfam" id="PF16193">
    <property type="entry name" value="AAA_assoc_2"/>
    <property type="match status" value="1"/>
</dbReference>
<keyword evidence="5" id="KW-0547">Nucleotide-binding</keyword>
<dbReference type="GO" id="GO:0003677">
    <property type="term" value="F:DNA binding"/>
    <property type="evidence" value="ECO:0007669"/>
    <property type="project" value="InterPro"/>
</dbReference>
<dbReference type="Gene3D" id="1.20.272.10">
    <property type="match status" value="1"/>
</dbReference>
<dbReference type="AlphaFoldDB" id="F8L7V5"/>
<evidence type="ECO:0000313" key="8">
    <source>
        <dbReference type="EMBL" id="CCB88857.1"/>
    </source>
</evidence>
<dbReference type="Gene3D" id="1.10.3710.10">
    <property type="entry name" value="DNA polymerase III clamp loader subunits, C-terminal domain"/>
    <property type="match status" value="1"/>
</dbReference>
<dbReference type="RefSeq" id="WP_013943324.1">
    <property type="nucleotide sequence ID" value="NC_015713.1"/>
</dbReference>
<evidence type="ECO:0000256" key="5">
    <source>
        <dbReference type="ARBA" id="ARBA00022741"/>
    </source>
</evidence>
<dbReference type="STRING" id="331113.SNE_A09800"/>
<dbReference type="HOGENOM" id="CLU_017985_0_3_0"/>
<name>F8L7V5_SIMNZ</name>
<dbReference type="eggNOG" id="COG2256">
    <property type="taxonomic scope" value="Bacteria"/>
</dbReference>
<dbReference type="GO" id="GO:0005524">
    <property type="term" value="F:ATP binding"/>
    <property type="evidence" value="ECO:0007669"/>
    <property type="project" value="UniProtKB-KW"/>
</dbReference>
<accession>F8L7V5</accession>
<dbReference type="SUPFAM" id="SSF52540">
    <property type="entry name" value="P-loop containing nucleoside triphosphate hydrolases"/>
    <property type="match status" value="1"/>
</dbReference>
<sequence length="421" mass="47438">MSTPLAEQLRPEKLSDVVGQDHLVGQNGLLTKIISQKRPLSILLWGPPGCGKTTIARLYAKAFNRTFVSFTGVMNGVAEIKKFIQESESRPLLNNQPILFIDEIHRFNKAQQDIFLPHIEKGTIILIGATTENPSFTINNALLSRLRVLTLESLTPEALEQIITRFEEGQSKIHLTDEAKKGLILMSHGDGRHLLNALENLQTLQEGEIDFDTLCSLMQKRPAAYDRHDDQHYNLISALHKSVRGSDPDASLYWLARMLEGGEDPNFLARRLVRMAVEDIGLADPEALTITLSAWQVYERLGSPEGELALAEATLYLALAPKSNATYTAFKRAQKLASDTSHQDPPKTILNAPTKLMKKFDYGKNYAYDHDTPDGFSGQNYFPEEIERPTFYKPVKRGFEREMEKRIAYFNSLRAKLNPSK</sequence>
<evidence type="ECO:0000256" key="6">
    <source>
        <dbReference type="ARBA" id="ARBA00022840"/>
    </source>
</evidence>
<evidence type="ECO:0000313" key="9">
    <source>
        <dbReference type="Proteomes" id="UP000000496"/>
    </source>
</evidence>